<feature type="compositionally biased region" description="Polar residues" evidence="1">
    <location>
        <begin position="119"/>
        <end position="132"/>
    </location>
</feature>
<dbReference type="AlphaFoldDB" id="A0A9W6XR19"/>
<dbReference type="Proteomes" id="UP001165121">
    <property type="component" value="Unassembled WGS sequence"/>
</dbReference>
<protein>
    <submittedName>
        <fullName evidence="2">Unnamed protein product</fullName>
    </submittedName>
</protein>
<evidence type="ECO:0000313" key="3">
    <source>
        <dbReference type="Proteomes" id="UP001165121"/>
    </source>
</evidence>
<dbReference type="EMBL" id="BSXT01001544">
    <property type="protein sequence ID" value="GMF43486.1"/>
    <property type="molecule type" value="Genomic_DNA"/>
</dbReference>
<gene>
    <name evidence="2" type="ORF">Pfra01_001472400</name>
</gene>
<feature type="region of interest" description="Disordered" evidence="1">
    <location>
        <begin position="115"/>
        <end position="142"/>
    </location>
</feature>
<keyword evidence="3" id="KW-1185">Reference proteome</keyword>
<reference evidence="2" key="1">
    <citation type="submission" date="2023-04" db="EMBL/GenBank/DDBJ databases">
        <title>Phytophthora fragariaefolia NBRC 109709.</title>
        <authorList>
            <person name="Ichikawa N."/>
            <person name="Sato H."/>
            <person name="Tonouchi N."/>
        </authorList>
    </citation>
    <scope>NUCLEOTIDE SEQUENCE</scope>
    <source>
        <strain evidence="2">NBRC 109709</strain>
    </source>
</reference>
<organism evidence="2 3">
    <name type="scientific">Phytophthora fragariaefolia</name>
    <dbReference type="NCBI Taxonomy" id="1490495"/>
    <lineage>
        <taxon>Eukaryota</taxon>
        <taxon>Sar</taxon>
        <taxon>Stramenopiles</taxon>
        <taxon>Oomycota</taxon>
        <taxon>Peronosporomycetes</taxon>
        <taxon>Peronosporales</taxon>
        <taxon>Peronosporaceae</taxon>
        <taxon>Phytophthora</taxon>
    </lineage>
</organism>
<evidence type="ECO:0000256" key="1">
    <source>
        <dbReference type="SAM" id="MobiDB-lite"/>
    </source>
</evidence>
<comment type="caution">
    <text evidence="2">The sequence shown here is derived from an EMBL/GenBank/DDBJ whole genome shotgun (WGS) entry which is preliminary data.</text>
</comment>
<accession>A0A9W6XR19</accession>
<evidence type="ECO:0000313" key="2">
    <source>
        <dbReference type="EMBL" id="GMF43486.1"/>
    </source>
</evidence>
<sequence>MAPPSLRAESLALAVTTGSEWALNGILTAHAIGDVLHYQRGQYPEPPLVITPGYGPKATVRLTAAQNLWKAGAAKVNAVGAKPQPQEDLTHIQVLYTVVNAILPAQGRGSILRRAGSSHLGTNGDVQTSSTSTHREAPSGVAETWQQDNGGIARGLASVTWNAIRQVVGATAWRMRFFHRLKLQALSTWDAIRQTPGCPGKRVPPDACGTRTHWDCPGAQALWRVFKTLWRSLGVGGRDTGTRSLFDLTLAKVPPGIAVIGHHSLRQDGRRPGCHSGPRSPTTPVVLGFGVVTTLQDVWRRRCLYRDCLEDMAVTFAEALLHGRLRSAYLTIRILLPVSATESKVEAARIGFLALTQAAQVSPSIHSATCNTRHTFLFFDSGSRGNSGPSGAGSAIAQVGGGHPRARILWMASTSERQATLWSIKAYSLGCGTRVASSYMG</sequence>
<proteinExistence type="predicted"/>
<name>A0A9W6XR19_9STRA</name>